<dbReference type="PANTHER" id="PTHR43124:SF3">
    <property type="entry name" value="CHLORAMPHENICOL EFFLUX PUMP RV0191"/>
    <property type="match status" value="1"/>
</dbReference>
<feature type="transmembrane region" description="Helical" evidence="6">
    <location>
        <begin position="53"/>
        <end position="76"/>
    </location>
</feature>
<protein>
    <recommendedName>
        <fullName evidence="7">Major facilitator superfamily (MFS) profile domain-containing protein</fullName>
    </recommendedName>
</protein>
<evidence type="ECO:0000256" key="1">
    <source>
        <dbReference type="ARBA" id="ARBA00004651"/>
    </source>
</evidence>
<accession>A0A382AQ44</accession>
<dbReference type="GO" id="GO:0005886">
    <property type="term" value="C:plasma membrane"/>
    <property type="evidence" value="ECO:0007669"/>
    <property type="project" value="UniProtKB-SubCell"/>
</dbReference>
<feature type="domain" description="Major facilitator superfamily (MFS) profile" evidence="7">
    <location>
        <begin position="14"/>
        <end position="397"/>
    </location>
</feature>
<evidence type="ECO:0000256" key="5">
    <source>
        <dbReference type="ARBA" id="ARBA00023136"/>
    </source>
</evidence>
<comment type="subcellular location">
    <subcellularLocation>
        <location evidence="1">Cell membrane</location>
        <topology evidence="1">Multi-pass membrane protein</topology>
    </subcellularLocation>
</comment>
<feature type="transmembrane region" description="Helical" evidence="6">
    <location>
        <begin position="139"/>
        <end position="160"/>
    </location>
</feature>
<organism evidence="8">
    <name type="scientific">marine metagenome</name>
    <dbReference type="NCBI Taxonomy" id="408172"/>
    <lineage>
        <taxon>unclassified sequences</taxon>
        <taxon>metagenomes</taxon>
        <taxon>ecological metagenomes</taxon>
    </lineage>
</organism>
<feature type="transmembrane region" description="Helical" evidence="6">
    <location>
        <begin position="249"/>
        <end position="271"/>
    </location>
</feature>
<keyword evidence="4 6" id="KW-1133">Transmembrane helix</keyword>
<evidence type="ECO:0000313" key="8">
    <source>
        <dbReference type="EMBL" id="SVB03586.1"/>
    </source>
</evidence>
<evidence type="ECO:0000256" key="3">
    <source>
        <dbReference type="ARBA" id="ARBA00022692"/>
    </source>
</evidence>
<sequence>MIQSRNQDIGSYRFVGAGLIALLMFSFGLSWVVTGPIAPLIIEDLVISNASAGLLLSIVFLVHTIFAIPSSLALGLISLKTRIALGALVGSAPLLTFLVPDSFLFLLTLRACHALGFMILFTTVGPLFMRWFPSNQLPFVNGIFVVSGILGTVTSSAIVAQLSMAIGWQTTLSIFGGVSLVATVLWLIFGKDEELSQENKGHVSKQLSKILRDRNAALLIIGDAGPLAFLTGCFAWLPTLYYEVHDISLAHAGWIMALIQFTGLISLIAATLLTKRFHKRRPFLILPGIIVGFAGLASIFLSNHLAIYIAVGLLGFCCWFYIPALLTIPMDLYPNNPMLVSLFSAVLLSLGGAASILSPFVVGMISDLTGSLAPGLTIFAVLAWTLGLAGILLPETGHLNKKIND</sequence>
<dbReference type="PROSITE" id="PS50850">
    <property type="entry name" value="MFS"/>
    <property type="match status" value="1"/>
</dbReference>
<dbReference type="Gene3D" id="1.20.1250.20">
    <property type="entry name" value="MFS general substrate transporter like domains"/>
    <property type="match status" value="2"/>
</dbReference>
<dbReference type="Pfam" id="PF07690">
    <property type="entry name" value="MFS_1"/>
    <property type="match status" value="1"/>
</dbReference>
<feature type="transmembrane region" description="Helical" evidence="6">
    <location>
        <begin position="166"/>
        <end position="189"/>
    </location>
</feature>
<dbReference type="InterPro" id="IPR050189">
    <property type="entry name" value="MFS_Efflux_Transporters"/>
</dbReference>
<dbReference type="GO" id="GO:0022857">
    <property type="term" value="F:transmembrane transporter activity"/>
    <property type="evidence" value="ECO:0007669"/>
    <property type="project" value="InterPro"/>
</dbReference>
<keyword evidence="3 6" id="KW-0812">Transmembrane</keyword>
<evidence type="ECO:0000256" key="6">
    <source>
        <dbReference type="SAM" id="Phobius"/>
    </source>
</evidence>
<feature type="transmembrane region" description="Helical" evidence="6">
    <location>
        <begin position="340"/>
        <end position="366"/>
    </location>
</feature>
<dbReference type="InterPro" id="IPR036259">
    <property type="entry name" value="MFS_trans_sf"/>
</dbReference>
<dbReference type="InterPro" id="IPR020846">
    <property type="entry name" value="MFS_dom"/>
</dbReference>
<feature type="transmembrane region" description="Helical" evidence="6">
    <location>
        <begin position="12"/>
        <end position="33"/>
    </location>
</feature>
<reference evidence="8" key="1">
    <citation type="submission" date="2018-05" db="EMBL/GenBank/DDBJ databases">
        <authorList>
            <person name="Lanie J.A."/>
            <person name="Ng W.-L."/>
            <person name="Kazmierczak K.M."/>
            <person name="Andrzejewski T.M."/>
            <person name="Davidsen T.M."/>
            <person name="Wayne K.J."/>
            <person name="Tettelin H."/>
            <person name="Glass J.I."/>
            <person name="Rusch D."/>
            <person name="Podicherti R."/>
            <person name="Tsui H.-C.T."/>
            <person name="Winkler M.E."/>
        </authorList>
    </citation>
    <scope>NUCLEOTIDE SEQUENCE</scope>
</reference>
<gene>
    <name evidence="8" type="ORF">METZ01_LOCUS156440</name>
</gene>
<dbReference type="SUPFAM" id="SSF103473">
    <property type="entry name" value="MFS general substrate transporter"/>
    <property type="match status" value="1"/>
</dbReference>
<name>A0A382AQ44_9ZZZZ</name>
<evidence type="ECO:0000259" key="7">
    <source>
        <dbReference type="PROSITE" id="PS50850"/>
    </source>
</evidence>
<feature type="transmembrane region" description="Helical" evidence="6">
    <location>
        <begin position="283"/>
        <end position="301"/>
    </location>
</feature>
<keyword evidence="5 6" id="KW-0472">Membrane</keyword>
<evidence type="ECO:0000256" key="2">
    <source>
        <dbReference type="ARBA" id="ARBA00022475"/>
    </source>
</evidence>
<feature type="transmembrane region" description="Helical" evidence="6">
    <location>
        <begin position="307"/>
        <end position="328"/>
    </location>
</feature>
<feature type="transmembrane region" description="Helical" evidence="6">
    <location>
        <begin position="83"/>
        <end position="107"/>
    </location>
</feature>
<feature type="transmembrane region" description="Helical" evidence="6">
    <location>
        <begin position="113"/>
        <end position="132"/>
    </location>
</feature>
<dbReference type="AlphaFoldDB" id="A0A382AQ44"/>
<dbReference type="PANTHER" id="PTHR43124">
    <property type="entry name" value="PURINE EFFLUX PUMP PBUE"/>
    <property type="match status" value="1"/>
</dbReference>
<proteinExistence type="predicted"/>
<dbReference type="EMBL" id="UINC01026330">
    <property type="protein sequence ID" value="SVB03586.1"/>
    <property type="molecule type" value="Genomic_DNA"/>
</dbReference>
<dbReference type="InterPro" id="IPR011701">
    <property type="entry name" value="MFS"/>
</dbReference>
<feature type="transmembrane region" description="Helical" evidence="6">
    <location>
        <begin position="372"/>
        <end position="393"/>
    </location>
</feature>
<keyword evidence="2" id="KW-1003">Cell membrane</keyword>
<feature type="transmembrane region" description="Helical" evidence="6">
    <location>
        <begin position="216"/>
        <end position="237"/>
    </location>
</feature>
<evidence type="ECO:0000256" key="4">
    <source>
        <dbReference type="ARBA" id="ARBA00022989"/>
    </source>
</evidence>